<feature type="transmembrane region" description="Helical" evidence="6">
    <location>
        <begin position="286"/>
        <end position="306"/>
    </location>
</feature>
<dbReference type="PANTHER" id="PTHR23507">
    <property type="entry name" value="ZGC:174356"/>
    <property type="match status" value="1"/>
</dbReference>
<feature type="transmembrane region" description="Helical" evidence="6">
    <location>
        <begin position="620"/>
        <end position="638"/>
    </location>
</feature>
<feature type="transmembrane region" description="Helical" evidence="6">
    <location>
        <begin position="506"/>
        <end position="526"/>
    </location>
</feature>
<feature type="transmembrane region" description="Helical" evidence="6">
    <location>
        <begin position="546"/>
        <end position="566"/>
    </location>
</feature>
<proteinExistence type="predicted"/>
<keyword evidence="4 6" id="KW-0472">Membrane</keyword>
<feature type="compositionally biased region" description="Acidic residues" evidence="5">
    <location>
        <begin position="61"/>
        <end position="71"/>
    </location>
</feature>
<feature type="region of interest" description="Disordered" evidence="5">
    <location>
        <begin position="1"/>
        <end position="105"/>
    </location>
</feature>
<feature type="transmembrane region" description="Helical" evidence="6">
    <location>
        <begin position="318"/>
        <end position="344"/>
    </location>
</feature>
<sequence>MSPPSSPSSSRARPAHVRSDSNMSTSSRVRPQQATFVNSGSPLAPRLAGGLAAREVQFDATETETETETEGETSPGSRSPAKPDNAGEARGQSWDNVRDGSISRRPAWRRPSPRWVLPFVLGITLSLGMTIPVRAELYLDLACLVHPPSAPVSTYPVTNSLLSVSSAADATPLWPIDISAHAHGNWSVAQTVSEPVPGTLTPAERWFQWAQRDILSYLERREGSTPSEPNSPNPYPEIDPSHCKRDAGVQQTSARLTQIIAVVAGLLSAMTTGWWAAYSDRRGRRIVLAVVEVGLLINDLCMLTIASYPRLVVQTRLWILLLGPALDGLLGGFSTIVAAMHAYISDVTPDGSRATAFSRLGAAIMAGMAIGPVLGSAIIKATGSLLFPFYISVCVHAMWVVLIRFLLPESLSSDSRAILKQRAKAAAAAARERDAAERAWEFDGDDQDQPHESESSFARLAGGVRGSRNARRTMGFARRIGRRAILPLKPLGIFWPQRGEDGRREYNLILIAILNFIMANMMGAVVAKANYTFWAFGWSPAELGPYLSYMSMCRLIVLLVLLPLILRKVKPYFREPAFVDNPSSSESTERTPLLSDADADADADAEAPSKPKRSVRLDLWIVRLCLFLDMTGYLMMGANTTDSVYLFLAGSTVAALGTPAAPVANSLALSFLPNKHDVGRLFGAMGVLHAIGTNLVAPIVFFSVYSATVATYAPTIFLVAASLMVVGQVTVWSVRTPRREDDERGRGRGVRTTRVGQA</sequence>
<dbReference type="RefSeq" id="XP_060457589.1">
    <property type="nucleotide sequence ID" value="XM_060601058.1"/>
</dbReference>
<evidence type="ECO:0000256" key="2">
    <source>
        <dbReference type="ARBA" id="ARBA00022692"/>
    </source>
</evidence>
<dbReference type="Gene3D" id="1.20.1250.20">
    <property type="entry name" value="MFS general substrate transporter like domains"/>
    <property type="match status" value="1"/>
</dbReference>
<evidence type="ECO:0000256" key="6">
    <source>
        <dbReference type="SAM" id="Phobius"/>
    </source>
</evidence>
<dbReference type="PANTHER" id="PTHR23507:SF1">
    <property type="entry name" value="FI18259P1-RELATED"/>
    <property type="match status" value="1"/>
</dbReference>
<feature type="compositionally biased region" description="Low complexity" evidence="5">
    <location>
        <begin position="42"/>
        <end position="54"/>
    </location>
</feature>
<protein>
    <recommendedName>
        <fullName evidence="9">MFS general substrate transporter</fullName>
    </recommendedName>
</protein>
<feature type="transmembrane region" description="Helical" evidence="6">
    <location>
        <begin position="644"/>
        <end position="669"/>
    </location>
</feature>
<dbReference type="EMBL" id="AP028215">
    <property type="protein sequence ID" value="BEI92324.1"/>
    <property type="molecule type" value="Genomic_DNA"/>
</dbReference>
<evidence type="ECO:0008006" key="9">
    <source>
        <dbReference type="Google" id="ProtNLM"/>
    </source>
</evidence>
<dbReference type="GO" id="GO:0022857">
    <property type="term" value="F:transmembrane transporter activity"/>
    <property type="evidence" value="ECO:0007669"/>
    <property type="project" value="InterPro"/>
</dbReference>
<feature type="transmembrane region" description="Helical" evidence="6">
    <location>
        <begin position="681"/>
        <end position="705"/>
    </location>
</feature>
<keyword evidence="3 6" id="KW-1133">Transmembrane helix</keyword>
<accession>A0AA48QWC9</accession>
<gene>
    <name evidence="7" type="ORF">CcaverHIS019_0411440</name>
</gene>
<dbReference type="KEGG" id="ccac:CcaHIS019_0411440"/>
<evidence type="ECO:0000256" key="1">
    <source>
        <dbReference type="ARBA" id="ARBA00004141"/>
    </source>
</evidence>
<dbReference type="Pfam" id="PF07690">
    <property type="entry name" value="MFS_1"/>
    <property type="match status" value="1"/>
</dbReference>
<reference evidence="7" key="1">
    <citation type="journal article" date="2023" name="BMC Genomics">
        <title>Chromosome-level genome assemblies of Cutaneotrichosporon spp. (Trichosporonales, Basidiomycota) reveal imbalanced evolution between nucleotide sequences and chromosome synteny.</title>
        <authorList>
            <person name="Kobayashi Y."/>
            <person name="Kayamori A."/>
            <person name="Aoki K."/>
            <person name="Shiwa Y."/>
            <person name="Matsutani M."/>
            <person name="Fujita N."/>
            <person name="Sugita T."/>
            <person name="Iwasaki W."/>
            <person name="Tanaka N."/>
            <person name="Takashima M."/>
        </authorList>
    </citation>
    <scope>NUCLEOTIDE SEQUENCE</scope>
    <source>
        <strain evidence="7">HIS019</strain>
    </source>
</reference>
<feature type="transmembrane region" description="Helical" evidence="6">
    <location>
        <begin position="711"/>
        <end position="734"/>
    </location>
</feature>
<feature type="transmembrane region" description="Helical" evidence="6">
    <location>
        <begin position="256"/>
        <end position="277"/>
    </location>
</feature>
<feature type="region of interest" description="Disordered" evidence="5">
    <location>
        <begin position="221"/>
        <end position="247"/>
    </location>
</feature>
<dbReference type="SUPFAM" id="SSF103473">
    <property type="entry name" value="MFS general substrate transporter"/>
    <property type="match status" value="1"/>
</dbReference>
<dbReference type="InterPro" id="IPR011701">
    <property type="entry name" value="MFS"/>
</dbReference>
<keyword evidence="8" id="KW-1185">Reference proteome</keyword>
<evidence type="ECO:0000256" key="5">
    <source>
        <dbReference type="SAM" id="MobiDB-lite"/>
    </source>
</evidence>
<feature type="transmembrane region" description="Helical" evidence="6">
    <location>
        <begin position="356"/>
        <end position="379"/>
    </location>
</feature>
<dbReference type="Proteomes" id="UP001233271">
    <property type="component" value="Chromosome 4"/>
</dbReference>
<evidence type="ECO:0000313" key="8">
    <source>
        <dbReference type="Proteomes" id="UP001233271"/>
    </source>
</evidence>
<evidence type="ECO:0000313" key="7">
    <source>
        <dbReference type="EMBL" id="BEI92324.1"/>
    </source>
</evidence>
<keyword evidence="2 6" id="KW-0812">Transmembrane</keyword>
<evidence type="ECO:0000256" key="4">
    <source>
        <dbReference type="ARBA" id="ARBA00023136"/>
    </source>
</evidence>
<dbReference type="GO" id="GO:0016020">
    <property type="term" value="C:membrane"/>
    <property type="evidence" value="ECO:0007669"/>
    <property type="project" value="UniProtKB-SubCell"/>
</dbReference>
<comment type="subcellular location">
    <subcellularLocation>
        <location evidence="1">Membrane</location>
        <topology evidence="1">Multi-pass membrane protein</topology>
    </subcellularLocation>
</comment>
<dbReference type="GeneID" id="85496194"/>
<feature type="region of interest" description="Disordered" evidence="5">
    <location>
        <begin position="738"/>
        <end position="758"/>
    </location>
</feature>
<feature type="region of interest" description="Disordered" evidence="5">
    <location>
        <begin position="581"/>
        <end position="609"/>
    </location>
</feature>
<feature type="transmembrane region" description="Helical" evidence="6">
    <location>
        <begin position="385"/>
        <end position="407"/>
    </location>
</feature>
<evidence type="ECO:0000256" key="3">
    <source>
        <dbReference type="ARBA" id="ARBA00022989"/>
    </source>
</evidence>
<name>A0AA48QWC9_9TREE</name>
<dbReference type="InterPro" id="IPR036259">
    <property type="entry name" value="MFS_trans_sf"/>
</dbReference>
<organism evidence="7 8">
    <name type="scientific">Cutaneotrichosporon cavernicola</name>
    <dbReference type="NCBI Taxonomy" id="279322"/>
    <lineage>
        <taxon>Eukaryota</taxon>
        <taxon>Fungi</taxon>
        <taxon>Dikarya</taxon>
        <taxon>Basidiomycota</taxon>
        <taxon>Agaricomycotina</taxon>
        <taxon>Tremellomycetes</taxon>
        <taxon>Trichosporonales</taxon>
        <taxon>Trichosporonaceae</taxon>
        <taxon>Cutaneotrichosporon</taxon>
    </lineage>
</organism>
<feature type="compositionally biased region" description="Polar residues" evidence="5">
    <location>
        <begin position="20"/>
        <end position="41"/>
    </location>
</feature>
<dbReference type="AlphaFoldDB" id="A0AA48QWC9"/>